<dbReference type="InterPro" id="IPR037873">
    <property type="entry name" value="BamE-like"/>
</dbReference>
<dbReference type="AlphaFoldDB" id="A0A0F9C3F2"/>
<dbReference type="EMBL" id="LAZR01037959">
    <property type="protein sequence ID" value="KKL20792.1"/>
    <property type="molecule type" value="Genomic_DNA"/>
</dbReference>
<comment type="caution">
    <text evidence="3">The sequence shown here is derived from an EMBL/GenBank/DDBJ whole genome shotgun (WGS) entry which is preliminary data.</text>
</comment>
<keyword evidence="2" id="KW-0812">Transmembrane</keyword>
<evidence type="ECO:0000256" key="1">
    <source>
        <dbReference type="ARBA" id="ARBA00022729"/>
    </source>
</evidence>
<protein>
    <recommendedName>
        <fullName evidence="4">Lipoprotein SmpA/OmlA domain-containing protein</fullName>
    </recommendedName>
</protein>
<evidence type="ECO:0000256" key="2">
    <source>
        <dbReference type="SAM" id="Phobius"/>
    </source>
</evidence>
<evidence type="ECO:0000313" key="3">
    <source>
        <dbReference type="EMBL" id="KKL20792.1"/>
    </source>
</evidence>
<feature type="transmembrane region" description="Helical" evidence="2">
    <location>
        <begin position="20"/>
        <end position="38"/>
    </location>
</feature>
<evidence type="ECO:0008006" key="4">
    <source>
        <dbReference type="Google" id="ProtNLM"/>
    </source>
</evidence>
<reference evidence="3" key="1">
    <citation type="journal article" date="2015" name="Nature">
        <title>Complex archaea that bridge the gap between prokaryotes and eukaryotes.</title>
        <authorList>
            <person name="Spang A."/>
            <person name="Saw J.H."/>
            <person name="Jorgensen S.L."/>
            <person name="Zaremba-Niedzwiedzka K."/>
            <person name="Martijn J."/>
            <person name="Lind A.E."/>
            <person name="van Eijk R."/>
            <person name="Schleper C."/>
            <person name="Guy L."/>
            <person name="Ettema T.J."/>
        </authorList>
    </citation>
    <scope>NUCLEOTIDE SEQUENCE</scope>
</reference>
<proteinExistence type="predicted"/>
<dbReference type="Gene3D" id="3.30.1450.10">
    <property type="match status" value="1"/>
</dbReference>
<keyword evidence="1" id="KW-0732">Signal</keyword>
<sequence length="110" mass="11588">MIGYPYPAGRALETTMHKMLIAALAATMVMTMTVGCGSKVSKGNYDKIETGMTLAKVESLLGKGTEQASGAWILGDTVASGKVLTWTDGNKRISVTFKDDKVLTKAGEGL</sequence>
<organism evidence="3">
    <name type="scientific">marine sediment metagenome</name>
    <dbReference type="NCBI Taxonomy" id="412755"/>
    <lineage>
        <taxon>unclassified sequences</taxon>
        <taxon>metagenomes</taxon>
        <taxon>ecological metagenomes</taxon>
    </lineage>
</organism>
<accession>A0A0F9C3F2</accession>
<keyword evidence="2" id="KW-0472">Membrane</keyword>
<keyword evidence="2" id="KW-1133">Transmembrane helix</keyword>
<gene>
    <name evidence="3" type="ORF">LCGC14_2451920</name>
</gene>
<name>A0A0F9C3F2_9ZZZZ</name>